<keyword evidence="2" id="KW-0805">Transcription regulation</keyword>
<keyword evidence="5" id="KW-0539">Nucleus</keyword>
<dbReference type="GO" id="GO:0005634">
    <property type="term" value="C:nucleus"/>
    <property type="evidence" value="ECO:0007669"/>
    <property type="project" value="UniProtKB-SubCell"/>
</dbReference>
<name>A0AAV9D414_ACOCL</name>
<dbReference type="PRINTS" id="PR00404">
    <property type="entry name" value="MADSDOMAIN"/>
</dbReference>
<accession>A0AAV9D414</accession>
<dbReference type="EMBL" id="JAUJYO010000015">
    <property type="protein sequence ID" value="KAK1296083.1"/>
    <property type="molecule type" value="Genomic_DNA"/>
</dbReference>
<evidence type="ECO:0000256" key="6">
    <source>
        <dbReference type="SAM" id="Coils"/>
    </source>
</evidence>
<keyword evidence="3" id="KW-0238">DNA-binding</keyword>
<reference evidence="9" key="2">
    <citation type="submission" date="2023-06" db="EMBL/GenBank/DDBJ databases">
        <authorList>
            <person name="Ma L."/>
            <person name="Liu K.-W."/>
            <person name="Li Z."/>
            <person name="Hsiao Y.-Y."/>
            <person name="Qi Y."/>
            <person name="Fu T."/>
            <person name="Tang G."/>
            <person name="Zhang D."/>
            <person name="Sun W.-H."/>
            <person name="Liu D.-K."/>
            <person name="Li Y."/>
            <person name="Chen G.-Z."/>
            <person name="Liu X.-D."/>
            <person name="Liao X.-Y."/>
            <person name="Jiang Y.-T."/>
            <person name="Yu X."/>
            <person name="Hao Y."/>
            <person name="Huang J."/>
            <person name="Zhao X.-W."/>
            <person name="Ke S."/>
            <person name="Chen Y.-Y."/>
            <person name="Wu W.-L."/>
            <person name="Hsu J.-L."/>
            <person name="Lin Y.-F."/>
            <person name="Huang M.-D."/>
            <person name="Li C.-Y."/>
            <person name="Huang L."/>
            <person name="Wang Z.-W."/>
            <person name="Zhao X."/>
            <person name="Zhong W.-Y."/>
            <person name="Peng D.-H."/>
            <person name="Ahmad S."/>
            <person name="Lan S."/>
            <person name="Zhang J.-S."/>
            <person name="Tsai W.-C."/>
            <person name="Van De Peer Y."/>
            <person name="Liu Z.-J."/>
        </authorList>
    </citation>
    <scope>NUCLEOTIDE SEQUENCE</scope>
    <source>
        <strain evidence="9">CP</strain>
        <tissue evidence="9">Leaves</tissue>
    </source>
</reference>
<sequence>MRRRLNLQFIENRRARKLSYGKRKNGLLKKSNDLSVLCDVQVCTIVHSIDHPNNLVLWPSLAEAQALVEKFEALPSHKKHVLEHKEFLSGDNEKLKRKLEKQEKVNREVELKVLLRKIFNNEALDETSVDDLRDLNKKLEMREEEIERQLKLVRESTSLAAEASKEARPNLPDLNELPPEEY</sequence>
<dbReference type="AlphaFoldDB" id="A0AAV9D414"/>
<evidence type="ECO:0000256" key="7">
    <source>
        <dbReference type="SAM" id="MobiDB-lite"/>
    </source>
</evidence>
<feature type="domain" description="MADS-box" evidence="8">
    <location>
        <begin position="1"/>
        <end position="48"/>
    </location>
</feature>
<dbReference type="PROSITE" id="PS50066">
    <property type="entry name" value="MADS_BOX_2"/>
    <property type="match status" value="1"/>
</dbReference>
<keyword evidence="10" id="KW-1185">Reference proteome</keyword>
<dbReference type="GO" id="GO:0045944">
    <property type="term" value="P:positive regulation of transcription by RNA polymerase II"/>
    <property type="evidence" value="ECO:0007669"/>
    <property type="project" value="InterPro"/>
</dbReference>
<dbReference type="SMART" id="SM00432">
    <property type="entry name" value="MADS"/>
    <property type="match status" value="1"/>
</dbReference>
<evidence type="ECO:0000256" key="2">
    <source>
        <dbReference type="ARBA" id="ARBA00023015"/>
    </source>
</evidence>
<dbReference type="CDD" id="cd00266">
    <property type="entry name" value="MADS_SRF_like"/>
    <property type="match status" value="1"/>
</dbReference>
<dbReference type="InterPro" id="IPR050142">
    <property type="entry name" value="MADS-box/MEF2_TF"/>
</dbReference>
<dbReference type="Proteomes" id="UP001180020">
    <property type="component" value="Unassembled WGS sequence"/>
</dbReference>
<dbReference type="InterPro" id="IPR036879">
    <property type="entry name" value="TF_MADSbox_sf"/>
</dbReference>
<organism evidence="9 10">
    <name type="scientific">Acorus calamus</name>
    <name type="common">Sweet flag</name>
    <dbReference type="NCBI Taxonomy" id="4465"/>
    <lineage>
        <taxon>Eukaryota</taxon>
        <taxon>Viridiplantae</taxon>
        <taxon>Streptophyta</taxon>
        <taxon>Embryophyta</taxon>
        <taxon>Tracheophyta</taxon>
        <taxon>Spermatophyta</taxon>
        <taxon>Magnoliopsida</taxon>
        <taxon>Liliopsida</taxon>
        <taxon>Acoraceae</taxon>
        <taxon>Acorus</taxon>
    </lineage>
</organism>
<gene>
    <name evidence="9" type="primary">MADS56</name>
    <name evidence="9" type="ORF">QJS10_CPB15g00556</name>
</gene>
<comment type="subcellular location">
    <subcellularLocation>
        <location evidence="1">Nucleus</location>
    </subcellularLocation>
</comment>
<reference evidence="9" key="1">
    <citation type="journal article" date="2023" name="Nat. Commun.">
        <title>Diploid and tetraploid genomes of Acorus and the evolution of monocots.</title>
        <authorList>
            <person name="Ma L."/>
            <person name="Liu K.W."/>
            <person name="Li Z."/>
            <person name="Hsiao Y.Y."/>
            <person name="Qi Y."/>
            <person name="Fu T."/>
            <person name="Tang G.D."/>
            <person name="Zhang D."/>
            <person name="Sun W.H."/>
            <person name="Liu D.K."/>
            <person name="Li Y."/>
            <person name="Chen G.Z."/>
            <person name="Liu X.D."/>
            <person name="Liao X.Y."/>
            <person name="Jiang Y.T."/>
            <person name="Yu X."/>
            <person name="Hao Y."/>
            <person name="Huang J."/>
            <person name="Zhao X.W."/>
            <person name="Ke S."/>
            <person name="Chen Y.Y."/>
            <person name="Wu W.L."/>
            <person name="Hsu J.L."/>
            <person name="Lin Y.F."/>
            <person name="Huang M.D."/>
            <person name="Li C.Y."/>
            <person name="Huang L."/>
            <person name="Wang Z.W."/>
            <person name="Zhao X."/>
            <person name="Zhong W.Y."/>
            <person name="Peng D.H."/>
            <person name="Ahmad S."/>
            <person name="Lan S."/>
            <person name="Zhang J.S."/>
            <person name="Tsai W.C."/>
            <person name="Van de Peer Y."/>
            <person name="Liu Z.J."/>
        </authorList>
    </citation>
    <scope>NUCLEOTIDE SEQUENCE</scope>
    <source>
        <strain evidence="9">CP</strain>
    </source>
</reference>
<evidence type="ECO:0000256" key="5">
    <source>
        <dbReference type="ARBA" id="ARBA00023242"/>
    </source>
</evidence>
<comment type="caution">
    <text evidence="9">The sequence shown here is derived from an EMBL/GenBank/DDBJ whole genome shotgun (WGS) entry which is preliminary data.</text>
</comment>
<dbReference type="InterPro" id="IPR033897">
    <property type="entry name" value="SRF-like_MADS-box"/>
</dbReference>
<protein>
    <submittedName>
        <fullName evidence="9">MADS-box transcription factor 56</fullName>
    </submittedName>
</protein>
<proteinExistence type="predicted"/>
<feature type="compositionally biased region" description="Low complexity" evidence="7">
    <location>
        <begin position="169"/>
        <end position="182"/>
    </location>
</feature>
<dbReference type="Gene3D" id="3.40.1810.10">
    <property type="entry name" value="Transcription factor, MADS-box"/>
    <property type="match status" value="1"/>
</dbReference>
<dbReference type="GO" id="GO:0000987">
    <property type="term" value="F:cis-regulatory region sequence-specific DNA binding"/>
    <property type="evidence" value="ECO:0007669"/>
    <property type="project" value="InterPro"/>
</dbReference>
<dbReference type="PANTHER" id="PTHR48019">
    <property type="entry name" value="SERUM RESPONSE FACTOR HOMOLOG"/>
    <property type="match status" value="1"/>
</dbReference>
<evidence type="ECO:0000313" key="10">
    <source>
        <dbReference type="Proteomes" id="UP001180020"/>
    </source>
</evidence>
<feature type="coiled-coil region" evidence="6">
    <location>
        <begin position="85"/>
        <end position="156"/>
    </location>
</feature>
<evidence type="ECO:0000256" key="3">
    <source>
        <dbReference type="ARBA" id="ARBA00023125"/>
    </source>
</evidence>
<dbReference type="Pfam" id="PF00319">
    <property type="entry name" value="SRF-TF"/>
    <property type="match status" value="1"/>
</dbReference>
<dbReference type="InterPro" id="IPR002100">
    <property type="entry name" value="TF_MADSbox"/>
</dbReference>
<evidence type="ECO:0000313" key="9">
    <source>
        <dbReference type="EMBL" id="KAK1296083.1"/>
    </source>
</evidence>
<dbReference type="SUPFAM" id="SSF55455">
    <property type="entry name" value="SRF-like"/>
    <property type="match status" value="1"/>
</dbReference>
<keyword evidence="4" id="KW-0804">Transcription</keyword>
<evidence type="ECO:0000256" key="4">
    <source>
        <dbReference type="ARBA" id="ARBA00023163"/>
    </source>
</evidence>
<evidence type="ECO:0000259" key="8">
    <source>
        <dbReference type="PROSITE" id="PS50066"/>
    </source>
</evidence>
<keyword evidence="6" id="KW-0175">Coiled coil</keyword>
<feature type="region of interest" description="Disordered" evidence="7">
    <location>
        <begin position="158"/>
        <end position="182"/>
    </location>
</feature>
<dbReference type="GO" id="GO:0046983">
    <property type="term" value="F:protein dimerization activity"/>
    <property type="evidence" value="ECO:0007669"/>
    <property type="project" value="InterPro"/>
</dbReference>
<evidence type="ECO:0000256" key="1">
    <source>
        <dbReference type="ARBA" id="ARBA00004123"/>
    </source>
</evidence>
<dbReference type="GO" id="GO:0000981">
    <property type="term" value="F:DNA-binding transcription factor activity, RNA polymerase II-specific"/>
    <property type="evidence" value="ECO:0007669"/>
    <property type="project" value="InterPro"/>
</dbReference>